<keyword evidence="4 5" id="KW-0472">Membrane</keyword>
<evidence type="ECO:0000259" key="6">
    <source>
        <dbReference type="Pfam" id="PF03151"/>
    </source>
</evidence>
<evidence type="ECO:0000256" key="3">
    <source>
        <dbReference type="ARBA" id="ARBA00022989"/>
    </source>
</evidence>
<feature type="non-terminal residue" evidence="7">
    <location>
        <position position="473"/>
    </location>
</feature>
<sequence>MDDIDAEFPAPPDLSNPALNLVAYSVLCPARDLSLQEVQDLITDVSNRDLPHDADRRKLMFQTIIAWRETSTRYRAPLPDGSFHPWCGVESAKPDWKIHLLHGKFLVKDSPPGYYESIEAVFKKFAAKPLLMKQLHSTDTNSNESVNGMVVKGFLPCGKAQQNGQSGVYAWACCHTICSKNEGPAYRQELCSRLGLPTTDAMVRLDGRLGEKRKAARETRGTHKGKAARLRKRLHKADRNAGARVQATYETGGDLDKDCYGLYGGTAVAMAFVNKAVLSVYNFKESNFLLLMQMIFTLVVLKMLQLTGRVHLAPLEFGRARALAPVAALYNANVAFALASLSSLNVPMYNVLKRLTPGVVLTMGYLFNSTAPSRQIVYSVLVTIAGTLVAGIGDLSFDLKGYAMACTSCLLQSTYLLCVQKTGVENGIDSNTLLLYNSILSIPVSAIASDHFKGCDLANDYFKGCDLANDYFK</sequence>
<organism evidence="7 8">
    <name type="scientific">Cymbomonas tetramitiformis</name>
    <dbReference type="NCBI Taxonomy" id="36881"/>
    <lineage>
        <taxon>Eukaryota</taxon>
        <taxon>Viridiplantae</taxon>
        <taxon>Chlorophyta</taxon>
        <taxon>Pyramimonadophyceae</taxon>
        <taxon>Pyramimonadales</taxon>
        <taxon>Pyramimonadaceae</taxon>
        <taxon>Cymbomonas</taxon>
    </lineage>
</organism>
<dbReference type="InterPro" id="IPR004853">
    <property type="entry name" value="Sugar_P_trans_dom"/>
</dbReference>
<keyword evidence="2 5" id="KW-0812">Transmembrane</keyword>
<comment type="subcellular location">
    <subcellularLocation>
        <location evidence="1">Membrane</location>
        <topology evidence="1">Multi-pass membrane protein</topology>
    </subcellularLocation>
</comment>
<evidence type="ECO:0000256" key="4">
    <source>
        <dbReference type="ARBA" id="ARBA00023136"/>
    </source>
</evidence>
<dbReference type="EMBL" id="LGRX02000973">
    <property type="protein sequence ID" value="KAK3287190.1"/>
    <property type="molecule type" value="Genomic_DNA"/>
</dbReference>
<feature type="transmembrane region" description="Helical" evidence="5">
    <location>
        <begin position="260"/>
        <end position="281"/>
    </location>
</feature>
<evidence type="ECO:0000256" key="1">
    <source>
        <dbReference type="ARBA" id="ARBA00004141"/>
    </source>
</evidence>
<evidence type="ECO:0000256" key="2">
    <source>
        <dbReference type="ARBA" id="ARBA00022692"/>
    </source>
</evidence>
<accession>A0AAE0GZN0</accession>
<feature type="transmembrane region" description="Helical" evidence="5">
    <location>
        <begin position="288"/>
        <end position="308"/>
    </location>
</feature>
<reference evidence="7 8" key="1">
    <citation type="journal article" date="2015" name="Genome Biol. Evol.">
        <title>Comparative Genomics of a Bacterivorous Green Alga Reveals Evolutionary Causalities and Consequences of Phago-Mixotrophic Mode of Nutrition.</title>
        <authorList>
            <person name="Burns J.A."/>
            <person name="Paasch A."/>
            <person name="Narechania A."/>
            <person name="Kim E."/>
        </authorList>
    </citation>
    <scope>NUCLEOTIDE SEQUENCE [LARGE SCALE GENOMIC DNA]</scope>
    <source>
        <strain evidence="7 8">PLY_AMNH</strain>
    </source>
</reference>
<keyword evidence="8" id="KW-1185">Reference proteome</keyword>
<evidence type="ECO:0000313" key="8">
    <source>
        <dbReference type="Proteomes" id="UP001190700"/>
    </source>
</evidence>
<keyword evidence="3 5" id="KW-1133">Transmembrane helix</keyword>
<protein>
    <recommendedName>
        <fullName evidence="6">Sugar phosphate transporter domain-containing protein</fullName>
    </recommendedName>
</protein>
<dbReference type="GO" id="GO:0016020">
    <property type="term" value="C:membrane"/>
    <property type="evidence" value="ECO:0007669"/>
    <property type="project" value="UniProtKB-SubCell"/>
</dbReference>
<evidence type="ECO:0000256" key="5">
    <source>
        <dbReference type="SAM" id="Phobius"/>
    </source>
</evidence>
<comment type="caution">
    <text evidence="7">The sequence shown here is derived from an EMBL/GenBank/DDBJ whole genome shotgun (WGS) entry which is preliminary data.</text>
</comment>
<dbReference type="PANTHER" id="PTHR11132">
    <property type="entry name" value="SOLUTE CARRIER FAMILY 35"/>
    <property type="match status" value="1"/>
</dbReference>
<evidence type="ECO:0000313" key="7">
    <source>
        <dbReference type="EMBL" id="KAK3287190.1"/>
    </source>
</evidence>
<dbReference type="Proteomes" id="UP001190700">
    <property type="component" value="Unassembled WGS sequence"/>
</dbReference>
<dbReference type="InterPro" id="IPR050186">
    <property type="entry name" value="TPT_transporter"/>
</dbReference>
<proteinExistence type="predicted"/>
<feature type="transmembrane region" description="Helical" evidence="5">
    <location>
        <begin position="320"/>
        <end position="339"/>
    </location>
</feature>
<gene>
    <name evidence="7" type="ORF">CYMTET_5287</name>
</gene>
<dbReference type="Pfam" id="PF03151">
    <property type="entry name" value="TPT"/>
    <property type="match status" value="1"/>
</dbReference>
<dbReference type="AlphaFoldDB" id="A0AAE0GZN0"/>
<feature type="domain" description="Sugar phosphate transporter" evidence="6">
    <location>
        <begin position="267"/>
        <end position="442"/>
    </location>
</feature>
<feature type="transmembrane region" description="Helical" evidence="5">
    <location>
        <begin position="376"/>
        <end position="397"/>
    </location>
</feature>
<name>A0AAE0GZN0_9CHLO</name>